<reference evidence="4" key="1">
    <citation type="journal article" date="2019" name="Int. J. Syst. Evol. Microbiol.">
        <title>The Global Catalogue of Microorganisms (GCM) 10K type strain sequencing project: providing services to taxonomists for standard genome sequencing and annotation.</title>
        <authorList>
            <consortium name="The Broad Institute Genomics Platform"/>
            <consortium name="The Broad Institute Genome Sequencing Center for Infectious Disease"/>
            <person name="Wu L."/>
            <person name="Ma J."/>
        </authorList>
    </citation>
    <scope>NUCLEOTIDE SEQUENCE [LARGE SCALE GENOMIC DNA]</scope>
    <source>
        <strain evidence="4">JCM 13518</strain>
    </source>
</reference>
<feature type="compositionally biased region" description="Basic and acidic residues" evidence="1">
    <location>
        <begin position="333"/>
        <end position="353"/>
    </location>
</feature>
<gene>
    <name evidence="3" type="ORF">GCM10009710_33870</name>
</gene>
<keyword evidence="4" id="KW-1185">Reference proteome</keyword>
<dbReference type="SMART" id="SM00470">
    <property type="entry name" value="ParB"/>
    <property type="match status" value="1"/>
</dbReference>
<evidence type="ECO:0000256" key="1">
    <source>
        <dbReference type="SAM" id="MobiDB-lite"/>
    </source>
</evidence>
<protein>
    <recommendedName>
        <fullName evidence="2">ParB-like N-terminal domain-containing protein</fullName>
    </recommendedName>
</protein>
<dbReference type="RefSeq" id="WP_344203797.1">
    <property type="nucleotide sequence ID" value="NZ_BAAAME010000009.1"/>
</dbReference>
<dbReference type="InterPro" id="IPR003115">
    <property type="entry name" value="ParB_N"/>
</dbReference>
<comment type="caution">
    <text evidence="3">The sequence shown here is derived from an EMBL/GenBank/DDBJ whole genome shotgun (WGS) entry which is preliminary data.</text>
</comment>
<dbReference type="InterPro" id="IPR036086">
    <property type="entry name" value="ParB/Sulfiredoxin_sf"/>
</dbReference>
<accession>A0ABP4WCH9</accession>
<dbReference type="Pfam" id="PF02195">
    <property type="entry name" value="ParB_N"/>
    <property type="match status" value="1"/>
</dbReference>
<dbReference type="InterPro" id="IPR050336">
    <property type="entry name" value="Chromosome_partition/occlusion"/>
</dbReference>
<dbReference type="PANTHER" id="PTHR33375:SF1">
    <property type="entry name" value="CHROMOSOME-PARTITIONING PROTEIN PARB-RELATED"/>
    <property type="match status" value="1"/>
</dbReference>
<dbReference type="SUPFAM" id="SSF110849">
    <property type="entry name" value="ParB/Sulfiredoxin"/>
    <property type="match status" value="1"/>
</dbReference>
<evidence type="ECO:0000313" key="4">
    <source>
        <dbReference type="Proteomes" id="UP001501057"/>
    </source>
</evidence>
<dbReference type="SUPFAM" id="SSF109709">
    <property type="entry name" value="KorB DNA-binding domain-like"/>
    <property type="match status" value="1"/>
</dbReference>
<dbReference type="PANTHER" id="PTHR33375">
    <property type="entry name" value="CHROMOSOME-PARTITIONING PROTEIN PARB-RELATED"/>
    <property type="match status" value="1"/>
</dbReference>
<sequence length="502" mass="54812">MSQNTQTATAVTQIDPRTLLVDVNVRSDLRLTKEFVGSIKTHGVLQPIVATQTEQGARVRFGHRRTHAAIEAGLDTVPVILVPSDTDGDAEAIERLLTQHAENEHRAGLTTGENIEVARQLSLLGLTSGQIAKRTHTKRADVDARLAVGASELAAKATDRYDLSLDQAAVIADFEDDVETVKALVAAANEGRFEHVAQVARDARAEAEAKAPVIAALTEQGVRVIDARPRYNQDAKAVDTLRDTEGQDLDPIAHADCPGHAVYLTEVETYTEPDGTVLDVNRWGDVEWPEGNEPTDEDDADARFAAVTITVEWMPEAVCLSPAEHGHLTSQEWYDKQSRPVPADEKSEEQREADRIARRLVIDNNKAWKSAREVRGEWVKTYLSRKTAPASAWTFVAVAHAHDAHLLGEADANRIAADWFGVEAAIYGHSPALTALAEEAGDKRAQVITLGLILAAYEHRASDNAWRGNGEESTTGRYLRYLASLGYNLSDVEDYAASNQTV</sequence>
<feature type="domain" description="ParB-like N-terminal" evidence="2">
    <location>
        <begin position="12"/>
        <end position="99"/>
    </location>
</feature>
<feature type="region of interest" description="Disordered" evidence="1">
    <location>
        <begin position="331"/>
        <end position="353"/>
    </location>
</feature>
<dbReference type="EMBL" id="BAAAME010000009">
    <property type="protein sequence ID" value="GAA1751405.1"/>
    <property type="molecule type" value="Genomic_DNA"/>
</dbReference>
<evidence type="ECO:0000313" key="3">
    <source>
        <dbReference type="EMBL" id="GAA1751405.1"/>
    </source>
</evidence>
<organism evidence="3 4">
    <name type="scientific">Aeromicrobium alkaliterrae</name>
    <dbReference type="NCBI Taxonomy" id="302168"/>
    <lineage>
        <taxon>Bacteria</taxon>
        <taxon>Bacillati</taxon>
        <taxon>Actinomycetota</taxon>
        <taxon>Actinomycetes</taxon>
        <taxon>Propionibacteriales</taxon>
        <taxon>Nocardioidaceae</taxon>
        <taxon>Aeromicrobium</taxon>
    </lineage>
</organism>
<name>A0ABP4WCH9_9ACTN</name>
<proteinExistence type="predicted"/>
<dbReference type="Gene3D" id="3.90.1530.10">
    <property type="entry name" value="Conserved hypothetical protein from pyrococcus furiosus pfu- 392566-001, ParB domain"/>
    <property type="match status" value="1"/>
</dbReference>
<dbReference type="Proteomes" id="UP001501057">
    <property type="component" value="Unassembled WGS sequence"/>
</dbReference>
<evidence type="ECO:0000259" key="2">
    <source>
        <dbReference type="SMART" id="SM00470"/>
    </source>
</evidence>